<sequence>MAFKIAASLSYKKGLQEAQPVLLEPVMYIEVEVPDDYMGDVIADINKKRGRILGMEPAAKGQKIIGEVPQSELYDYATDLRSLTGARGIFRTRFERYDEVPGDVVNKIIAETKKEA</sequence>
<dbReference type="InterPro" id="IPR000640">
    <property type="entry name" value="EFG_V-like"/>
</dbReference>
<comment type="caution">
    <text evidence="4">The sequence shown here is derived from an EMBL/GenBank/DDBJ whole genome shotgun (WGS) entry which is preliminary data.</text>
</comment>
<keyword evidence="4" id="KW-0251">Elongation factor</keyword>
<dbReference type="GO" id="GO:0032790">
    <property type="term" value="P:ribosome disassembly"/>
    <property type="evidence" value="ECO:0007669"/>
    <property type="project" value="TreeGrafter"/>
</dbReference>
<evidence type="ECO:0000313" key="4">
    <source>
        <dbReference type="EMBL" id="MPN26856.1"/>
    </source>
</evidence>
<dbReference type="GO" id="GO:0005525">
    <property type="term" value="F:GTP binding"/>
    <property type="evidence" value="ECO:0007669"/>
    <property type="project" value="UniProtKB-KW"/>
</dbReference>
<dbReference type="PANTHER" id="PTHR43261:SF6">
    <property type="entry name" value="ELONGATION FACTOR G-LIKE PROTEIN"/>
    <property type="match status" value="1"/>
</dbReference>
<dbReference type="CDD" id="cd03713">
    <property type="entry name" value="EFG_mtEFG_C"/>
    <property type="match status" value="1"/>
</dbReference>
<accession>A0A645GKW1</accession>
<evidence type="ECO:0000259" key="3">
    <source>
        <dbReference type="SMART" id="SM00838"/>
    </source>
</evidence>
<dbReference type="EMBL" id="VSSQ01076531">
    <property type="protein sequence ID" value="MPN26856.1"/>
    <property type="molecule type" value="Genomic_DNA"/>
</dbReference>
<feature type="domain" description="Elongation factor EFG" evidence="3">
    <location>
        <begin position="21"/>
        <end position="108"/>
    </location>
</feature>
<dbReference type="Pfam" id="PF00679">
    <property type="entry name" value="EFG_C"/>
    <property type="match status" value="1"/>
</dbReference>
<organism evidence="4">
    <name type="scientific">bioreactor metagenome</name>
    <dbReference type="NCBI Taxonomy" id="1076179"/>
    <lineage>
        <taxon>unclassified sequences</taxon>
        <taxon>metagenomes</taxon>
        <taxon>ecological metagenomes</taxon>
    </lineage>
</organism>
<protein>
    <submittedName>
        <fullName evidence="4">Elongation factor G</fullName>
    </submittedName>
</protein>
<dbReference type="SUPFAM" id="SSF54980">
    <property type="entry name" value="EF-G C-terminal domain-like"/>
    <property type="match status" value="1"/>
</dbReference>
<name>A0A645GKW1_9ZZZZ</name>
<keyword evidence="1" id="KW-0547">Nucleotide-binding</keyword>
<keyword evidence="4" id="KW-0648">Protein biosynthesis</keyword>
<evidence type="ECO:0000256" key="1">
    <source>
        <dbReference type="ARBA" id="ARBA00022741"/>
    </source>
</evidence>
<keyword evidence="2" id="KW-0342">GTP-binding</keyword>
<dbReference type="GO" id="GO:0003746">
    <property type="term" value="F:translation elongation factor activity"/>
    <property type="evidence" value="ECO:0007669"/>
    <property type="project" value="UniProtKB-KW"/>
</dbReference>
<dbReference type="SMART" id="SM00838">
    <property type="entry name" value="EFG_C"/>
    <property type="match status" value="1"/>
</dbReference>
<gene>
    <name evidence="4" type="primary">fusA_87</name>
    <name evidence="4" type="ORF">SDC9_174282</name>
</gene>
<dbReference type="AlphaFoldDB" id="A0A645GKW1"/>
<dbReference type="InterPro" id="IPR035647">
    <property type="entry name" value="EFG_III/V"/>
</dbReference>
<dbReference type="Gene3D" id="3.30.70.240">
    <property type="match status" value="1"/>
</dbReference>
<reference evidence="4" key="1">
    <citation type="submission" date="2019-08" db="EMBL/GenBank/DDBJ databases">
        <authorList>
            <person name="Kucharzyk K."/>
            <person name="Murdoch R.W."/>
            <person name="Higgins S."/>
            <person name="Loffler F."/>
        </authorList>
    </citation>
    <scope>NUCLEOTIDE SEQUENCE</scope>
</reference>
<dbReference type="InterPro" id="IPR035649">
    <property type="entry name" value="EFG_V"/>
</dbReference>
<dbReference type="PANTHER" id="PTHR43261">
    <property type="entry name" value="TRANSLATION ELONGATION FACTOR G-RELATED"/>
    <property type="match status" value="1"/>
</dbReference>
<dbReference type="FunFam" id="3.30.70.240:FF:000001">
    <property type="entry name" value="Elongation factor G"/>
    <property type="match status" value="1"/>
</dbReference>
<evidence type="ECO:0000256" key="2">
    <source>
        <dbReference type="ARBA" id="ARBA00023134"/>
    </source>
</evidence>
<proteinExistence type="predicted"/>